<evidence type="ECO:0000256" key="9">
    <source>
        <dbReference type="ARBA" id="ARBA00022989"/>
    </source>
</evidence>
<evidence type="ECO:0000256" key="1">
    <source>
        <dbReference type="ARBA" id="ARBA00003943"/>
    </source>
</evidence>
<evidence type="ECO:0000256" key="11">
    <source>
        <dbReference type="ARBA" id="ARBA00023136"/>
    </source>
</evidence>
<evidence type="ECO:0000256" key="2">
    <source>
        <dbReference type="ARBA" id="ARBA00004429"/>
    </source>
</evidence>
<dbReference type="GO" id="GO:0006740">
    <property type="term" value="P:NADPH regeneration"/>
    <property type="evidence" value="ECO:0007669"/>
    <property type="project" value="TreeGrafter"/>
</dbReference>
<keyword evidence="11 13" id="KW-0472">Membrane</keyword>
<dbReference type="GO" id="GO:0008750">
    <property type="term" value="F:proton-translocating NAD(P)+ transhydrogenase activity"/>
    <property type="evidence" value="ECO:0007669"/>
    <property type="project" value="UniProtKB-EC"/>
</dbReference>
<comment type="function">
    <text evidence="1">The transhydrogenation between NADH and NADP is coupled to respiration and ATP hydrolysis and functions as a proton pump across the membrane.</text>
</comment>
<dbReference type="GO" id="GO:0005886">
    <property type="term" value="C:plasma membrane"/>
    <property type="evidence" value="ECO:0007669"/>
    <property type="project" value="UniProtKB-SubCell"/>
</dbReference>
<keyword evidence="4" id="KW-1003">Cell membrane</keyword>
<keyword evidence="9 13" id="KW-1133">Transmembrane helix</keyword>
<dbReference type="Proteomes" id="UP000216446">
    <property type="component" value="Unassembled WGS sequence"/>
</dbReference>
<evidence type="ECO:0000256" key="10">
    <source>
        <dbReference type="ARBA" id="ARBA00023027"/>
    </source>
</evidence>
<gene>
    <name evidence="15" type="ORF">BSZ36_02595</name>
</gene>
<evidence type="ECO:0000256" key="7">
    <source>
        <dbReference type="ARBA" id="ARBA00022857"/>
    </source>
</evidence>
<organism evidence="15 16">
    <name type="scientific">Rubricoccus marinus</name>
    <dbReference type="NCBI Taxonomy" id="716817"/>
    <lineage>
        <taxon>Bacteria</taxon>
        <taxon>Pseudomonadati</taxon>
        <taxon>Rhodothermota</taxon>
        <taxon>Rhodothermia</taxon>
        <taxon>Rhodothermales</taxon>
        <taxon>Rubricoccaceae</taxon>
        <taxon>Rubricoccus</taxon>
    </lineage>
</organism>
<sequence>MDLSLLVVFVLASFLGFELISKVPATLHTPLMSGSNAISGITIVGAILVMGETGSPLAKWVGFAALVLATINVVGGFLVTDRMLEMFKPRVPAPEAVASAPEASNGVKA</sequence>
<evidence type="ECO:0000256" key="3">
    <source>
        <dbReference type="ARBA" id="ARBA00012943"/>
    </source>
</evidence>
<dbReference type="InterPro" id="IPR024605">
    <property type="entry name" value="NADP_transhyd_a_C"/>
</dbReference>
<keyword evidence="6 13" id="KW-0812">Transmembrane</keyword>
<dbReference type="AlphaFoldDB" id="A0A259TW21"/>
<dbReference type="RefSeq" id="WP_094545708.1">
    <property type="nucleotide sequence ID" value="NZ_MQWB01000001.1"/>
</dbReference>
<evidence type="ECO:0000256" key="8">
    <source>
        <dbReference type="ARBA" id="ARBA00022967"/>
    </source>
</evidence>
<dbReference type="EC" id="7.1.1.1" evidence="3"/>
<evidence type="ECO:0000256" key="4">
    <source>
        <dbReference type="ARBA" id="ARBA00022475"/>
    </source>
</evidence>
<comment type="subcellular location">
    <subcellularLocation>
        <location evidence="2">Cell inner membrane</location>
        <topology evidence="2">Multi-pass membrane protein</topology>
    </subcellularLocation>
</comment>
<dbReference type="OrthoDB" id="9810841at2"/>
<evidence type="ECO:0000256" key="6">
    <source>
        <dbReference type="ARBA" id="ARBA00022692"/>
    </source>
</evidence>
<dbReference type="GO" id="GO:0050661">
    <property type="term" value="F:NADP binding"/>
    <property type="evidence" value="ECO:0007669"/>
    <property type="project" value="TreeGrafter"/>
</dbReference>
<keyword evidence="16" id="KW-1185">Reference proteome</keyword>
<name>A0A259TW21_9BACT</name>
<feature type="domain" description="NAD(P) transhydrogenase alpha subunit C-terminal" evidence="14">
    <location>
        <begin position="6"/>
        <end position="88"/>
    </location>
</feature>
<reference evidence="15 16" key="1">
    <citation type="submission" date="2016-11" db="EMBL/GenBank/DDBJ databases">
        <title>Study of marine rhodopsin-containing bacteria.</title>
        <authorList>
            <person name="Yoshizawa S."/>
            <person name="Kumagai Y."/>
            <person name="Kogure K."/>
        </authorList>
    </citation>
    <scope>NUCLEOTIDE SEQUENCE [LARGE SCALE GENOMIC DNA]</scope>
    <source>
        <strain evidence="15 16">SG-29</strain>
    </source>
</reference>
<evidence type="ECO:0000256" key="5">
    <source>
        <dbReference type="ARBA" id="ARBA00022519"/>
    </source>
</evidence>
<dbReference type="PANTHER" id="PTHR10160:SF19">
    <property type="entry name" value="PROTON-TRANSLOCATING NAD(P)(+) TRANSHYDROGENASE"/>
    <property type="match status" value="1"/>
</dbReference>
<feature type="transmembrane region" description="Helical" evidence="13">
    <location>
        <begin position="32"/>
        <end position="50"/>
    </location>
</feature>
<evidence type="ECO:0000313" key="15">
    <source>
        <dbReference type="EMBL" id="OZC01965.1"/>
    </source>
</evidence>
<dbReference type="InParanoid" id="A0A259TW21"/>
<feature type="transmembrane region" description="Helical" evidence="13">
    <location>
        <begin position="57"/>
        <end position="79"/>
    </location>
</feature>
<proteinExistence type="predicted"/>
<dbReference type="Pfam" id="PF12769">
    <property type="entry name" value="PNTB_4TM"/>
    <property type="match status" value="1"/>
</dbReference>
<keyword evidence="5" id="KW-0997">Cell inner membrane</keyword>
<protein>
    <recommendedName>
        <fullName evidence="3">proton-translocating NAD(P)(+) transhydrogenase</fullName>
        <ecNumber evidence="3">7.1.1.1</ecNumber>
    </recommendedName>
</protein>
<dbReference type="EMBL" id="MQWB01000001">
    <property type="protein sequence ID" value="OZC01965.1"/>
    <property type="molecule type" value="Genomic_DNA"/>
</dbReference>
<comment type="catalytic activity">
    <reaction evidence="12">
        <text>NAD(+) + NADPH + H(+)(in) = NADH + NADP(+) + H(+)(out)</text>
        <dbReference type="Rhea" id="RHEA:47992"/>
        <dbReference type="ChEBI" id="CHEBI:15378"/>
        <dbReference type="ChEBI" id="CHEBI:57540"/>
        <dbReference type="ChEBI" id="CHEBI:57783"/>
        <dbReference type="ChEBI" id="CHEBI:57945"/>
        <dbReference type="ChEBI" id="CHEBI:58349"/>
        <dbReference type="EC" id="7.1.1.1"/>
    </reaction>
</comment>
<evidence type="ECO:0000259" key="14">
    <source>
        <dbReference type="Pfam" id="PF12769"/>
    </source>
</evidence>
<evidence type="ECO:0000313" key="16">
    <source>
        <dbReference type="Proteomes" id="UP000216446"/>
    </source>
</evidence>
<evidence type="ECO:0000256" key="12">
    <source>
        <dbReference type="ARBA" id="ARBA00048202"/>
    </source>
</evidence>
<evidence type="ECO:0000256" key="13">
    <source>
        <dbReference type="SAM" id="Phobius"/>
    </source>
</evidence>
<comment type="caution">
    <text evidence="15">The sequence shown here is derived from an EMBL/GenBank/DDBJ whole genome shotgun (WGS) entry which is preliminary data.</text>
</comment>
<accession>A0A259TW21</accession>
<dbReference type="PANTHER" id="PTHR10160">
    <property type="entry name" value="NAD(P) TRANSHYDROGENASE"/>
    <property type="match status" value="1"/>
</dbReference>
<keyword evidence="8" id="KW-1278">Translocase</keyword>
<keyword evidence="7" id="KW-0521">NADP</keyword>
<keyword evidence="10" id="KW-0520">NAD</keyword>